<dbReference type="Gene3D" id="3.30.230.10">
    <property type="match status" value="1"/>
</dbReference>
<dbReference type="GO" id="GO:0005694">
    <property type="term" value="C:chromosome"/>
    <property type="evidence" value="ECO:0007669"/>
    <property type="project" value="InterPro"/>
</dbReference>
<keyword evidence="6 13" id="KW-0479">Metal-binding</keyword>
<dbReference type="PRINTS" id="PR01159">
    <property type="entry name" value="DNAGYRASEB"/>
</dbReference>
<evidence type="ECO:0000259" key="14">
    <source>
        <dbReference type="PROSITE" id="PS50880"/>
    </source>
</evidence>
<dbReference type="NCBIfam" id="NF011501">
    <property type="entry name" value="PRK14939.1"/>
    <property type="match status" value="1"/>
</dbReference>
<dbReference type="GO" id="GO:0003677">
    <property type="term" value="F:DNA binding"/>
    <property type="evidence" value="ECO:0007669"/>
    <property type="project" value="UniProtKB-KW"/>
</dbReference>
<dbReference type="SUPFAM" id="SSF55874">
    <property type="entry name" value="ATPase domain of HSP90 chaperone/DNA topoisomerase II/histidine kinase"/>
    <property type="match status" value="1"/>
</dbReference>
<accession>A0A3G2I510</accession>
<feature type="domain" description="Toprim" evidence="14">
    <location>
        <begin position="418"/>
        <end position="533"/>
    </location>
</feature>
<dbReference type="FunFam" id="3.30.565.10:FF:000002">
    <property type="entry name" value="DNA gyrase subunit B"/>
    <property type="match status" value="1"/>
</dbReference>
<evidence type="ECO:0000256" key="11">
    <source>
        <dbReference type="ARBA" id="ARBA00023125"/>
    </source>
</evidence>
<dbReference type="GO" id="GO:0005524">
    <property type="term" value="F:ATP binding"/>
    <property type="evidence" value="ECO:0007669"/>
    <property type="project" value="UniProtKB-UniRule"/>
</dbReference>
<dbReference type="InterPro" id="IPR013759">
    <property type="entry name" value="Topo_IIA_B_C"/>
</dbReference>
<dbReference type="FunFam" id="3.40.50.670:FF:000004">
    <property type="entry name" value="DNA gyrase subunit B"/>
    <property type="match status" value="1"/>
</dbReference>
<dbReference type="OrthoDB" id="9802808at2"/>
<evidence type="ECO:0000256" key="8">
    <source>
        <dbReference type="ARBA" id="ARBA00022840"/>
    </source>
</evidence>
<dbReference type="InterPro" id="IPR011557">
    <property type="entry name" value="GyrB"/>
</dbReference>
<dbReference type="InterPro" id="IPR018522">
    <property type="entry name" value="TopoIIA_CS"/>
</dbReference>
<dbReference type="GO" id="GO:0003918">
    <property type="term" value="F:DNA topoisomerase type II (double strand cut, ATP-hydrolyzing) activity"/>
    <property type="evidence" value="ECO:0007669"/>
    <property type="project" value="UniProtKB-UniRule"/>
</dbReference>
<evidence type="ECO:0000313" key="15">
    <source>
        <dbReference type="EMBL" id="AYN24490.1"/>
    </source>
</evidence>
<dbReference type="PANTHER" id="PTHR45866:SF1">
    <property type="entry name" value="DNA GYRASE SUBUNIT B, MITOCHONDRIAL"/>
    <property type="match status" value="1"/>
</dbReference>
<dbReference type="Pfam" id="PF01751">
    <property type="entry name" value="Toprim"/>
    <property type="match status" value="1"/>
</dbReference>
<dbReference type="SMART" id="SM00433">
    <property type="entry name" value="TOP2c"/>
    <property type="match status" value="1"/>
</dbReference>
<dbReference type="GO" id="GO:0005737">
    <property type="term" value="C:cytoplasm"/>
    <property type="evidence" value="ECO:0007669"/>
    <property type="project" value="UniProtKB-SubCell"/>
</dbReference>
<gene>
    <name evidence="13 15" type="primary">gyrB</name>
    <name evidence="15" type="ORF">D8S97_00620</name>
</gene>
<dbReference type="InterPro" id="IPR049353">
    <property type="entry name" value="GyrB_hook"/>
</dbReference>
<feature type="site" description="Interaction with DNA" evidence="13">
    <location>
        <position position="452"/>
    </location>
</feature>
<evidence type="ECO:0000256" key="2">
    <source>
        <dbReference type="ARBA" id="ARBA00010708"/>
    </source>
</evidence>
<dbReference type="CDD" id="cd00822">
    <property type="entry name" value="TopoII_Trans_DNA_gyrase"/>
    <property type="match status" value="1"/>
</dbReference>
<dbReference type="Pfam" id="PF00986">
    <property type="entry name" value="DNA_gyraseB_C"/>
    <property type="match status" value="1"/>
</dbReference>
<evidence type="ECO:0000313" key="16">
    <source>
        <dbReference type="Proteomes" id="UP000271533"/>
    </source>
</evidence>
<dbReference type="InterPro" id="IPR006171">
    <property type="entry name" value="TOPRIM_dom"/>
</dbReference>
<dbReference type="SMART" id="SM00387">
    <property type="entry name" value="HATPase_c"/>
    <property type="match status" value="1"/>
</dbReference>
<feature type="binding site" evidence="13">
    <location>
        <position position="424"/>
    </location>
    <ligand>
        <name>Mg(2+)</name>
        <dbReference type="ChEBI" id="CHEBI:18420"/>
        <label>1</label>
        <note>catalytic</note>
    </ligand>
</feature>
<dbReference type="Gene3D" id="3.10.20.690">
    <property type="match status" value="1"/>
</dbReference>
<evidence type="ECO:0000256" key="5">
    <source>
        <dbReference type="ARBA" id="ARBA00022490"/>
    </source>
</evidence>
<evidence type="ECO:0000256" key="7">
    <source>
        <dbReference type="ARBA" id="ARBA00022741"/>
    </source>
</evidence>
<dbReference type="CDD" id="cd16928">
    <property type="entry name" value="HATPase_GyrB-like"/>
    <property type="match status" value="1"/>
</dbReference>
<keyword evidence="9 13" id="KW-0460">Magnesium</keyword>
<dbReference type="PROSITE" id="PS00177">
    <property type="entry name" value="TOPOISOMERASE_II"/>
    <property type="match status" value="1"/>
</dbReference>
<dbReference type="FunFam" id="3.40.50.670:FF:000001">
    <property type="entry name" value="DNA topoisomerase 2"/>
    <property type="match status" value="1"/>
</dbReference>
<dbReference type="NCBIfam" id="TIGR01059">
    <property type="entry name" value="gyrB"/>
    <property type="match status" value="1"/>
</dbReference>
<dbReference type="Pfam" id="PF21249">
    <property type="entry name" value="GyrB_hook"/>
    <property type="match status" value="1"/>
</dbReference>
<reference evidence="15 16" key="1">
    <citation type="submission" date="2018-10" db="EMBL/GenBank/DDBJ databases">
        <title>Genome sequence of the corn leaf aphid (Rhopalosiphum maidis Fitch).</title>
        <authorList>
            <person name="Chen W."/>
            <person name="Shakir S."/>
            <person name="Bigham M."/>
            <person name="Fei Z."/>
            <person name="Jander G."/>
        </authorList>
    </citation>
    <scope>NUCLEOTIDE SEQUENCE [LARGE SCALE GENOMIC DNA]</scope>
    <source>
        <strain evidence="15 16">BTI</strain>
    </source>
</reference>
<dbReference type="PRINTS" id="PR00418">
    <property type="entry name" value="TPI2FAMILY"/>
</dbReference>
<feature type="binding site" evidence="13">
    <location>
        <position position="498"/>
    </location>
    <ligand>
        <name>Mg(2+)</name>
        <dbReference type="ChEBI" id="CHEBI:18420"/>
        <label>2</label>
    </ligand>
</feature>
<comment type="cofactor">
    <cofactor evidence="13">
        <name>Mg(2+)</name>
        <dbReference type="ChEBI" id="CHEBI:18420"/>
    </cofactor>
    <cofactor evidence="13">
        <name>Mn(2+)</name>
        <dbReference type="ChEBI" id="CHEBI:29035"/>
    </cofactor>
    <cofactor evidence="13">
        <name>Ca(2+)</name>
        <dbReference type="ChEBI" id="CHEBI:29108"/>
    </cofactor>
    <text evidence="13">Binds two Mg(2+) per subunit. The magnesium ions form salt bridges with both the protein and the DNA. Can also accept other divalent metal cations, such as Mn(2+) or Ca(2+).</text>
</comment>
<feature type="site" description="Interaction with DNA" evidence="13">
    <location>
        <position position="449"/>
    </location>
</feature>
<comment type="miscellaneous">
    <text evidence="13">Few gyrases are as efficient as E.coli at forming negative supercoils. Not all organisms have 2 type II topoisomerases; in organisms with a single type II topoisomerase this enzyme also has to decatenate newly replicated chromosomes.</text>
</comment>
<dbReference type="InterPro" id="IPR002288">
    <property type="entry name" value="DNA_gyrase_B_C"/>
</dbReference>
<dbReference type="PROSITE" id="PS50880">
    <property type="entry name" value="TOPRIM"/>
    <property type="match status" value="1"/>
</dbReference>
<evidence type="ECO:0000256" key="12">
    <source>
        <dbReference type="ARBA" id="ARBA00023235"/>
    </source>
</evidence>
<dbReference type="GO" id="GO:0006265">
    <property type="term" value="P:DNA topological change"/>
    <property type="evidence" value="ECO:0007669"/>
    <property type="project" value="UniProtKB-UniRule"/>
</dbReference>
<dbReference type="InterPro" id="IPR020568">
    <property type="entry name" value="Ribosomal_Su5_D2-typ_SF"/>
</dbReference>
<protein>
    <recommendedName>
        <fullName evidence="4 13">DNA gyrase subunit B</fullName>
        <ecNumber evidence="3 13">5.6.2.2</ecNumber>
    </recommendedName>
</protein>
<sequence>MIDTYNSSKIKILRGLDAVRKRPGMYIGDTDDGSGLHHMVFEIVDNSIDEALAGFCKEIKVVIHSDNSVSIKDDGRGIPTDIHPEENISAAEVIMTVLHSGGKFDNSSYKISGGLHGVGISVVNALSEKLELVIYKNKKKYQQIYKNGNPESALRVIDKAHSTGTYIRFWPSYKIFTNKTDFKYEILSKRLRELSFLNSNISIHLKDNRINLEENYHYKGGIKAFIKFLNKNKFPINPHIFHFRCVKNQIELEIAIQWNNSHQENILCFTNNIPQKDGGTHLAGFRAGITRTFNLHIEREGYNKKNKTIITGEDTREGLTAIISIKIPDPKFSSQTKDKLVSSEVKSVIESLINENLIEYLLENPIDAKSIIQKIINSAKIREAARRAREINKKKGTLDLGTLPGKLSDCQENDPKLSEIYLVEGDSAGGSAKQGRNRKNQAILPLKGKILNVQKTKFDKIILSQEVASLITALGCNITNNEYSLEKLRYNHIIIMTDADVDGAHIRTLLLTFFYRQLPELIEKGYIYIAQPPLYKVKKGKKEKYIKNDEEMNKYQIKIALKEVVIKNTKSTDFNEITKEFQRIVSDFNQIQIEMKKNKNYFPELILNELIYHPRLYNFKNEKIVQNWIEKLVIKLNKKDKKNTVYTSKIKRNEKKNIFEPSIKSSRYAHHVQYDLKNDFLESEEYLLITNLGEKFKKFQEDENFIEKGDKIYKINDIKNTLEWLLKESKRGLFIQRYKGLGEMNPDQLWNTTMNPKTRNMLQVTIKDAISADNLFNTLMGDLVEPRRKFIQKNALKAENIDI</sequence>
<dbReference type="GO" id="GO:0006261">
    <property type="term" value="P:DNA-templated DNA replication"/>
    <property type="evidence" value="ECO:0007669"/>
    <property type="project" value="UniProtKB-UniRule"/>
</dbReference>
<proteinExistence type="inferred from homology"/>
<dbReference type="EC" id="5.6.2.2" evidence="3 13"/>
<comment type="catalytic activity">
    <reaction evidence="1 13">
        <text>ATP-dependent breakage, passage and rejoining of double-stranded DNA.</text>
        <dbReference type="EC" id="5.6.2.2"/>
    </reaction>
</comment>
<dbReference type="AlphaFoldDB" id="A0A3G2I510"/>
<dbReference type="InterPro" id="IPR036890">
    <property type="entry name" value="HATPase_C_sf"/>
</dbReference>
<dbReference type="NCBIfam" id="NF004189">
    <property type="entry name" value="PRK05644.1"/>
    <property type="match status" value="1"/>
</dbReference>
<keyword evidence="10 13" id="KW-0799">Topoisomerase</keyword>
<dbReference type="Gene3D" id="3.30.565.10">
    <property type="entry name" value="Histidine kinase-like ATPase, C-terminal domain"/>
    <property type="match status" value="1"/>
</dbReference>
<comment type="subcellular location">
    <subcellularLocation>
        <location evidence="13">Cytoplasm</location>
    </subcellularLocation>
</comment>
<dbReference type="SUPFAM" id="SSF54211">
    <property type="entry name" value="Ribosomal protein S5 domain 2-like"/>
    <property type="match status" value="1"/>
</dbReference>
<keyword evidence="11" id="KW-0238">DNA-binding</keyword>
<dbReference type="HAMAP" id="MF_01898">
    <property type="entry name" value="GyrB"/>
    <property type="match status" value="1"/>
</dbReference>
<comment type="similarity">
    <text evidence="2 13">Belongs to the type II topoisomerase GyrB family.</text>
</comment>
<keyword evidence="7 13" id="KW-0547">Nucleotide-binding</keyword>
<dbReference type="RefSeq" id="WP_158360993.1">
    <property type="nucleotide sequence ID" value="NZ_CP032759.1"/>
</dbReference>
<dbReference type="Pfam" id="PF18053">
    <property type="entry name" value="GyrB_insert"/>
    <property type="match status" value="1"/>
</dbReference>
<comment type="function">
    <text evidence="13">A type II topoisomerase that negatively supercoils closed circular double-stranded (ds) DNA in an ATP-dependent manner to modulate DNA topology and maintain chromosomes in an underwound state. Negative supercoiling favors strand separation, and DNA replication, transcription, recombination and repair, all of which involve strand separation. Also able to catalyze the interconversion of other topological isomers of dsDNA rings, including catenanes and knotted rings. Type II topoisomerases break and join 2 DNA strands simultaneously in an ATP-dependent manner.</text>
</comment>
<dbReference type="InterPro" id="IPR013506">
    <property type="entry name" value="Topo_IIA_bsu_dom2"/>
</dbReference>
<dbReference type="Proteomes" id="UP000271533">
    <property type="component" value="Chromosome"/>
</dbReference>
<dbReference type="GO" id="GO:0046872">
    <property type="term" value="F:metal ion binding"/>
    <property type="evidence" value="ECO:0007669"/>
    <property type="project" value="UniProtKB-KW"/>
</dbReference>
<evidence type="ECO:0000256" key="4">
    <source>
        <dbReference type="ARBA" id="ARBA00019166"/>
    </source>
</evidence>
<dbReference type="EMBL" id="CP032759">
    <property type="protein sequence ID" value="AYN24490.1"/>
    <property type="molecule type" value="Genomic_DNA"/>
</dbReference>
<comment type="subunit">
    <text evidence="13">Heterotetramer, composed of two GyrA and two GyrB chains. In the heterotetramer, GyrA contains the active site tyrosine that forms a transient covalent intermediate with DNA, while GyrB binds cofactors and catalyzes ATP hydrolysis.</text>
</comment>
<organism evidence="15 16">
    <name type="scientific">Buchnera aphidicola subsp. Rhopalosiphum maidis</name>
    <dbReference type="NCBI Taxonomy" id="118109"/>
    <lineage>
        <taxon>Bacteria</taxon>
        <taxon>Pseudomonadati</taxon>
        <taxon>Pseudomonadota</taxon>
        <taxon>Gammaproteobacteria</taxon>
        <taxon>Enterobacterales</taxon>
        <taxon>Erwiniaceae</taxon>
        <taxon>Buchnera</taxon>
    </lineage>
</organism>
<dbReference type="InterPro" id="IPR003594">
    <property type="entry name" value="HATPase_dom"/>
</dbReference>
<evidence type="ECO:0000256" key="1">
    <source>
        <dbReference type="ARBA" id="ARBA00000185"/>
    </source>
</evidence>
<dbReference type="InterPro" id="IPR041423">
    <property type="entry name" value="GyrB_insert"/>
</dbReference>
<dbReference type="Pfam" id="PF00204">
    <property type="entry name" value="DNA_gyraseB"/>
    <property type="match status" value="1"/>
</dbReference>
<name>A0A3G2I510_BUCRM</name>
<dbReference type="FunFam" id="3.30.230.10:FF:000005">
    <property type="entry name" value="DNA gyrase subunit B"/>
    <property type="match status" value="1"/>
</dbReference>
<dbReference type="InterPro" id="IPR000565">
    <property type="entry name" value="Topo_IIA_B"/>
</dbReference>
<dbReference type="Pfam" id="PF02518">
    <property type="entry name" value="HATPase_c"/>
    <property type="match status" value="1"/>
</dbReference>
<evidence type="ECO:0000256" key="9">
    <source>
        <dbReference type="ARBA" id="ARBA00022842"/>
    </source>
</evidence>
<dbReference type="SUPFAM" id="SSF56719">
    <property type="entry name" value="Type II DNA topoisomerase"/>
    <property type="match status" value="1"/>
</dbReference>
<keyword evidence="8 13" id="KW-0067">ATP-binding</keyword>
<evidence type="ECO:0000256" key="10">
    <source>
        <dbReference type="ARBA" id="ARBA00023029"/>
    </source>
</evidence>
<keyword evidence="5 13" id="KW-0963">Cytoplasm</keyword>
<feature type="binding site" evidence="13">
    <location>
        <position position="498"/>
    </location>
    <ligand>
        <name>Mg(2+)</name>
        <dbReference type="ChEBI" id="CHEBI:18420"/>
        <label>1</label>
        <note>catalytic</note>
    </ligand>
</feature>
<evidence type="ECO:0000256" key="3">
    <source>
        <dbReference type="ARBA" id="ARBA00012895"/>
    </source>
</evidence>
<keyword evidence="12 13" id="KW-0413">Isomerase</keyword>
<dbReference type="InterPro" id="IPR013760">
    <property type="entry name" value="Topo_IIA-like_dom_sf"/>
</dbReference>
<dbReference type="InterPro" id="IPR014721">
    <property type="entry name" value="Ribsml_uS5_D2-typ_fold_subgr"/>
</dbReference>
<evidence type="ECO:0000256" key="13">
    <source>
        <dbReference type="HAMAP-Rule" id="MF_01898"/>
    </source>
</evidence>
<dbReference type="Gene3D" id="3.40.50.670">
    <property type="match status" value="2"/>
</dbReference>
<feature type="binding site" evidence="13">
    <location>
        <position position="500"/>
    </location>
    <ligand>
        <name>Mg(2+)</name>
        <dbReference type="ChEBI" id="CHEBI:18420"/>
        <label>2</label>
    </ligand>
</feature>
<dbReference type="InterPro" id="IPR001241">
    <property type="entry name" value="Topo_IIA"/>
</dbReference>
<evidence type="ECO:0000256" key="6">
    <source>
        <dbReference type="ARBA" id="ARBA00022723"/>
    </source>
</evidence>
<dbReference type="PANTHER" id="PTHR45866">
    <property type="entry name" value="DNA GYRASE/TOPOISOMERASE SUBUNIT B"/>
    <property type="match status" value="1"/>
</dbReference>